<dbReference type="InterPro" id="IPR050755">
    <property type="entry name" value="TRAFAC_YlqF/YawG_RiboMat"/>
</dbReference>
<evidence type="ECO:0000313" key="9">
    <source>
        <dbReference type="EMBL" id="RWS28641.1"/>
    </source>
</evidence>
<keyword evidence="4" id="KW-0342">GTP-binding</keyword>
<evidence type="ECO:0000256" key="3">
    <source>
        <dbReference type="ARBA" id="ARBA00023054"/>
    </source>
</evidence>
<dbReference type="AlphaFoldDB" id="A0A443SM78"/>
<proteinExistence type="predicted"/>
<keyword evidence="10" id="KW-1185">Reference proteome</keyword>
<dbReference type="CDD" id="cd04178">
    <property type="entry name" value="Nucleostemin_like"/>
    <property type="match status" value="1"/>
</dbReference>
<dbReference type="FunFam" id="3.40.50.300:FF:000493">
    <property type="entry name" value="Guanine nucleotide-binding protein-like 3-like protein"/>
    <property type="match status" value="1"/>
</dbReference>
<dbReference type="SUPFAM" id="SSF52540">
    <property type="entry name" value="P-loop containing nucleoside triphosphate hydrolases"/>
    <property type="match status" value="1"/>
</dbReference>
<dbReference type="Proteomes" id="UP000288716">
    <property type="component" value="Unassembled WGS sequence"/>
</dbReference>
<reference evidence="9 10" key="1">
    <citation type="journal article" date="2018" name="Gigascience">
        <title>Genomes of trombidid mites reveal novel predicted allergens and laterally-transferred genes associated with secondary metabolism.</title>
        <authorList>
            <person name="Dong X."/>
            <person name="Chaisiri K."/>
            <person name="Xia D."/>
            <person name="Armstrong S.D."/>
            <person name="Fang Y."/>
            <person name="Donnelly M.J."/>
            <person name="Kadowaki T."/>
            <person name="McGarry J.W."/>
            <person name="Darby A.C."/>
            <person name="Makepeace B.L."/>
        </authorList>
    </citation>
    <scope>NUCLEOTIDE SEQUENCE [LARGE SCALE GENOMIC DNA]</scope>
    <source>
        <strain evidence="9">UoL-UT</strain>
    </source>
</reference>
<accession>A0A443SM78</accession>
<dbReference type="VEuPathDB" id="VectorBase:LDEU003399"/>
<dbReference type="Pfam" id="PF08701">
    <property type="entry name" value="GN3L_Grn1"/>
    <property type="match status" value="1"/>
</dbReference>
<feature type="region of interest" description="Disordered" evidence="7">
    <location>
        <begin position="1"/>
        <end position="101"/>
    </location>
</feature>
<organism evidence="9 10">
    <name type="scientific">Leptotrombidium deliense</name>
    <dbReference type="NCBI Taxonomy" id="299467"/>
    <lineage>
        <taxon>Eukaryota</taxon>
        <taxon>Metazoa</taxon>
        <taxon>Ecdysozoa</taxon>
        <taxon>Arthropoda</taxon>
        <taxon>Chelicerata</taxon>
        <taxon>Arachnida</taxon>
        <taxon>Acari</taxon>
        <taxon>Acariformes</taxon>
        <taxon>Trombidiformes</taxon>
        <taxon>Prostigmata</taxon>
        <taxon>Anystina</taxon>
        <taxon>Parasitengona</taxon>
        <taxon>Trombiculoidea</taxon>
        <taxon>Trombiculidae</taxon>
        <taxon>Leptotrombidium</taxon>
    </lineage>
</organism>
<feature type="domain" description="CP-type G" evidence="8">
    <location>
        <begin position="144"/>
        <end position="329"/>
    </location>
</feature>
<dbReference type="PANTHER" id="PTHR11089">
    <property type="entry name" value="GTP-BINDING PROTEIN-RELATED"/>
    <property type="match status" value="1"/>
</dbReference>
<dbReference type="InterPro" id="IPR030378">
    <property type="entry name" value="G_CP_dom"/>
</dbReference>
<comment type="caution">
    <text evidence="9">The sequence shown here is derived from an EMBL/GenBank/DDBJ whole genome shotgun (WGS) entry which is preliminary data.</text>
</comment>
<evidence type="ECO:0000313" key="10">
    <source>
        <dbReference type="Proteomes" id="UP000288716"/>
    </source>
</evidence>
<keyword evidence="3" id="KW-0175">Coiled coil</keyword>
<evidence type="ECO:0000256" key="7">
    <source>
        <dbReference type="SAM" id="MobiDB-lite"/>
    </source>
</evidence>
<evidence type="ECO:0000259" key="8">
    <source>
        <dbReference type="PROSITE" id="PS51721"/>
    </source>
</evidence>
<keyword evidence="2" id="KW-0547">Nucleotide-binding</keyword>
<sequence length="453" mass="50848">MTKGFKKKLSKRMPAKRRYKIEKKVREHNKKLKKVSKKKEKMKSKPKDPGVPNSLPFKEQVIREAQQRKAEELERKKLLREEMQRRQKGSKDKALNKKRGISDVNNLEQLAAKSVAQNDSVAENEELSVDKSSSSNVSNTRAYFKEFQKVIDQADVIIEVLDARDPLGTRCKEVEKAIIAAGPSKKLVLLLNKVDLVPRDNMNQWLKYLKNEFPTVAFKASTQSQKDNLGRSSKNIETANEAILSSSQCLGANELMKLLGNYTRSEDVRMSIVVGIVGYPNVGKSSIINSLKRSRVCNVGSMPGVTKAKQEIILDKHVRLLDCPGIVFAKNLDANGDKGAALLALRNAVKIEQLQDPITPVEAIIERVKKQDLMLLYNIPDFSSVGEFLALLAKKCGKLKKGGIPNTNAAAKKVLNDWNSGKIKYFTMPPEKYSNFSMDVEMDNEAVDDEKME</sequence>
<dbReference type="FunFam" id="1.10.1580.10:FF:000002">
    <property type="entry name" value="Guanine nucleotide-binding protein-like 3 (nucleolar)-like"/>
    <property type="match status" value="1"/>
</dbReference>
<dbReference type="Gene3D" id="3.40.50.300">
    <property type="entry name" value="P-loop containing nucleotide triphosphate hydrolases"/>
    <property type="match status" value="1"/>
</dbReference>
<dbReference type="STRING" id="299467.A0A443SM78"/>
<dbReference type="InterPro" id="IPR014813">
    <property type="entry name" value="Gnl3_N_dom"/>
</dbReference>
<protein>
    <recommendedName>
        <fullName evidence="6">Guanine nucleotide-binding protein-like 3 homolog</fullName>
    </recommendedName>
</protein>
<feature type="compositionally biased region" description="Basic residues" evidence="7">
    <location>
        <begin position="1"/>
        <end position="42"/>
    </location>
</feature>
<evidence type="ECO:0000256" key="1">
    <source>
        <dbReference type="ARBA" id="ARBA00004123"/>
    </source>
</evidence>
<evidence type="ECO:0000256" key="2">
    <source>
        <dbReference type="ARBA" id="ARBA00022741"/>
    </source>
</evidence>
<dbReference type="Gene3D" id="1.10.1580.10">
    <property type="match status" value="1"/>
</dbReference>
<dbReference type="PRINTS" id="PR00326">
    <property type="entry name" value="GTP1OBG"/>
</dbReference>
<evidence type="ECO:0000256" key="5">
    <source>
        <dbReference type="ARBA" id="ARBA00023242"/>
    </source>
</evidence>
<dbReference type="OrthoDB" id="444945at2759"/>
<dbReference type="InterPro" id="IPR027417">
    <property type="entry name" value="P-loop_NTPase"/>
</dbReference>
<gene>
    <name evidence="9" type="ORF">B4U80_10170</name>
</gene>
<dbReference type="InterPro" id="IPR006073">
    <property type="entry name" value="GTP-bd"/>
</dbReference>
<dbReference type="EMBL" id="NCKV01001278">
    <property type="protein sequence ID" value="RWS28641.1"/>
    <property type="molecule type" value="Genomic_DNA"/>
</dbReference>
<evidence type="ECO:0000256" key="6">
    <source>
        <dbReference type="ARBA" id="ARBA00069022"/>
    </source>
</evidence>
<keyword evidence="5" id="KW-0539">Nucleus</keyword>
<dbReference type="PROSITE" id="PS51721">
    <property type="entry name" value="G_CP"/>
    <property type="match status" value="1"/>
</dbReference>
<dbReference type="Pfam" id="PF01926">
    <property type="entry name" value="MMR_HSR1"/>
    <property type="match status" value="1"/>
</dbReference>
<name>A0A443SM78_9ACAR</name>
<dbReference type="GO" id="GO:0005525">
    <property type="term" value="F:GTP binding"/>
    <property type="evidence" value="ECO:0007669"/>
    <property type="project" value="UniProtKB-KW"/>
</dbReference>
<dbReference type="InterPro" id="IPR023179">
    <property type="entry name" value="GTP-bd_ortho_bundle_sf"/>
</dbReference>
<evidence type="ECO:0000256" key="4">
    <source>
        <dbReference type="ARBA" id="ARBA00023134"/>
    </source>
</evidence>
<comment type="subcellular location">
    <subcellularLocation>
        <location evidence="1">Nucleus</location>
    </subcellularLocation>
</comment>
<feature type="compositionally biased region" description="Basic and acidic residues" evidence="7">
    <location>
        <begin position="60"/>
        <end position="95"/>
    </location>
</feature>
<dbReference type="PANTHER" id="PTHR11089:SF30">
    <property type="entry name" value="GUANINE NUCLEOTIDE-BINDING PROTEIN-LIKE 3 HOMOLOG"/>
    <property type="match status" value="1"/>
</dbReference>
<dbReference type="GO" id="GO:0005730">
    <property type="term" value="C:nucleolus"/>
    <property type="evidence" value="ECO:0007669"/>
    <property type="project" value="TreeGrafter"/>
</dbReference>